<dbReference type="CDD" id="cd00586">
    <property type="entry name" value="4HBT"/>
    <property type="match status" value="1"/>
</dbReference>
<evidence type="ECO:0000256" key="1">
    <source>
        <dbReference type="ARBA" id="ARBA00005953"/>
    </source>
</evidence>
<dbReference type="PANTHER" id="PTHR31793:SF27">
    <property type="entry name" value="NOVEL THIOESTERASE SUPERFAMILY DOMAIN AND SAPOSIN A-TYPE DOMAIN CONTAINING PROTEIN (0610012H03RIK)"/>
    <property type="match status" value="1"/>
</dbReference>
<dbReference type="SUPFAM" id="SSF54637">
    <property type="entry name" value="Thioesterase/thiol ester dehydrase-isomerase"/>
    <property type="match status" value="1"/>
</dbReference>
<dbReference type="InterPro" id="IPR050563">
    <property type="entry name" value="4-hydroxybenzoyl-CoA_TE"/>
</dbReference>
<dbReference type="GO" id="GO:0047617">
    <property type="term" value="F:fatty acyl-CoA hydrolase activity"/>
    <property type="evidence" value="ECO:0007669"/>
    <property type="project" value="TreeGrafter"/>
</dbReference>
<evidence type="ECO:0000313" key="4">
    <source>
        <dbReference type="EMBL" id="KAB1074241.1"/>
    </source>
</evidence>
<proteinExistence type="inferred from homology"/>
<evidence type="ECO:0000313" key="5">
    <source>
        <dbReference type="Proteomes" id="UP000441523"/>
    </source>
</evidence>
<dbReference type="Gene3D" id="3.10.129.10">
    <property type="entry name" value="Hotdog Thioesterase"/>
    <property type="match status" value="1"/>
</dbReference>
<dbReference type="InterPro" id="IPR029069">
    <property type="entry name" value="HotDog_dom_sf"/>
</dbReference>
<gene>
    <name evidence="4" type="ORF">F6X51_07590</name>
</gene>
<feature type="region of interest" description="Disordered" evidence="3">
    <location>
        <begin position="1"/>
        <end position="28"/>
    </location>
</feature>
<sequence>MTREPAPPGPEPRSSPEPRSGPEPRSAYPRHVALGTRWGDNDVYGHVNNVVYYAFFDTTVNGCLIASGVLDIAASPVIGLVVETGCRYFAPIAFPDRVTAGVRVAHLGRSSVRYEIGLFREDDDRAAAQGHFVHVYVDRESRRPVALPAPLRRALAGLVPGATT</sequence>
<dbReference type="PANTHER" id="PTHR31793">
    <property type="entry name" value="4-HYDROXYBENZOYL-COA THIOESTERASE FAMILY MEMBER"/>
    <property type="match status" value="1"/>
</dbReference>
<accession>A0A6N6MSH4</accession>
<comment type="similarity">
    <text evidence="1">Belongs to the 4-hydroxybenzoyl-CoA thioesterase family.</text>
</comment>
<dbReference type="EMBL" id="VZZJ01000005">
    <property type="protein sequence ID" value="KAB1074241.1"/>
    <property type="molecule type" value="Genomic_DNA"/>
</dbReference>
<comment type="caution">
    <text evidence="4">The sequence shown here is derived from an EMBL/GenBank/DDBJ whole genome shotgun (WGS) entry which is preliminary data.</text>
</comment>
<keyword evidence="5" id="KW-1185">Reference proteome</keyword>
<evidence type="ECO:0000256" key="3">
    <source>
        <dbReference type="SAM" id="MobiDB-lite"/>
    </source>
</evidence>
<name>A0A6N6MSH4_9HYPH</name>
<dbReference type="Pfam" id="PF13279">
    <property type="entry name" value="4HBT_2"/>
    <property type="match status" value="1"/>
</dbReference>
<dbReference type="RefSeq" id="WP_150962638.1">
    <property type="nucleotide sequence ID" value="NZ_VZZJ01000005.1"/>
</dbReference>
<organism evidence="4 5">
    <name type="scientific">Methylobacterium planeticum</name>
    <dbReference type="NCBI Taxonomy" id="2615211"/>
    <lineage>
        <taxon>Bacteria</taxon>
        <taxon>Pseudomonadati</taxon>
        <taxon>Pseudomonadota</taxon>
        <taxon>Alphaproteobacteria</taxon>
        <taxon>Hyphomicrobiales</taxon>
        <taxon>Methylobacteriaceae</taxon>
        <taxon>Methylobacterium</taxon>
    </lineage>
</organism>
<keyword evidence="2" id="KW-0378">Hydrolase</keyword>
<feature type="compositionally biased region" description="Pro residues" evidence="3">
    <location>
        <begin position="1"/>
        <end position="13"/>
    </location>
</feature>
<dbReference type="Proteomes" id="UP000441523">
    <property type="component" value="Unassembled WGS sequence"/>
</dbReference>
<protein>
    <submittedName>
        <fullName evidence="4">Acyl-CoA thioesterase</fullName>
    </submittedName>
</protein>
<dbReference type="AlphaFoldDB" id="A0A6N6MSH4"/>
<evidence type="ECO:0000256" key="2">
    <source>
        <dbReference type="ARBA" id="ARBA00022801"/>
    </source>
</evidence>
<reference evidence="4 5" key="1">
    <citation type="submission" date="2019-09" db="EMBL/GenBank/DDBJ databases">
        <title>YIM 132548 draft genome.</title>
        <authorList>
            <person name="Jiang L."/>
        </authorList>
    </citation>
    <scope>NUCLEOTIDE SEQUENCE [LARGE SCALE GENOMIC DNA]</scope>
    <source>
        <strain evidence="4 5">YIM 132548</strain>
    </source>
</reference>